<dbReference type="SMART" id="SM00912">
    <property type="entry name" value="Haemagg_act"/>
    <property type="match status" value="1"/>
</dbReference>
<dbReference type="NCBIfam" id="TIGR01901">
    <property type="entry name" value="adhes_NPXG"/>
    <property type="match status" value="1"/>
</dbReference>
<organism evidence="3 4">
    <name type="scientific">Herminiimonas fonticola</name>
    <dbReference type="NCBI Taxonomy" id="303380"/>
    <lineage>
        <taxon>Bacteria</taxon>
        <taxon>Pseudomonadati</taxon>
        <taxon>Pseudomonadota</taxon>
        <taxon>Betaproteobacteria</taxon>
        <taxon>Burkholderiales</taxon>
        <taxon>Oxalobacteraceae</taxon>
        <taxon>Herminiimonas</taxon>
    </lineage>
</organism>
<sequence length="2111" mass="217052">MNKNLYRIVFNKARGILMVVAENVSAQGKGDADPVASIIAKQETDLHCLKMRQISFAAKLAAGVMALVMPLAHAQIVADPNAPGNQRPTILQTANGLPQVNIQTPSAAGVSRNTYSQFDVQSNGAILNNSRTNTATQTGGWIQGNPWLVGGAARVILNEVNSSNPSQLRGYIEVAGQRAEVIIANPAGIQVNGGGFINADRVTLTTGTAVMNQANGGSLDSYRIPQGTINIDGLGLDTRTASYTDILARSVQVNAGIWANRLKVVTGANEVSTTSTDYPGDVSQGVTPIAGTGPVPQFSLDVAALGGMYAGHIYLVGSESGLGVRNKGAINAAGGNLVLLSNGLLTNEGAIQAASSNGSGGNVKIDTAGGISNVGANAVISAQGQASIVTATGLLNEVGAKMEATSLLAITAGSIDNAGKLTAGDAITLNAGDIGNAATGEIAGNTTKIAVTNNLTNRGLIDGSNVLVEAGTLDNIGTGRIYGDDLGIAANVLNNDTETINGLRSDAVIAARQRLDLGVGTLNNRNGSLLFSAGVGANALNIGGNLDAQGQATGTVGTLNNAAATIESLGGANISALQINNINPDFSIRTDTSYAAASAHYIRLGGTRYLESELGRCFKCASDRYDNGDPNLPRLEYVAPSAQYPFEAGYSRVPYQLEAYVYDEFSDSTITVSYAYPAGSPVWALFNVPEGDQVQLSSRLLSYNQNLISRGYRDYYHIWVTSTETIQTVVDNPGAPGRIISGSAMKLSGGAILNDNSQILADGNLDITGSNLTSTETSGNRQVTDFGSFRGDSVKYKGYGVHEGYFGTGSYVYVSESVTTKLDTSLVEGNRSVSGTGTQLTTRTAPTSSILRSSPNPAATYIFEVDPRFANQQQWLSSDYMLQVLSTDPNTIQKRLGDGFYEQKLIREQVAQLTGRRFLDGYASDEAQYQGLMQSGVTYAQKWNLVPGIALTASQVAQLTSDMVWLVAQEVVLPDGTKTMALVPQVYAMPKAGDLAANGSLLAGQNVNIQLTGDLKNSGTIGGRKVMQISADNVQNLGTIGGKGVNVVAQQDLINFGGRMIAEDSLTATAGRDLIVQSTTSTGSSSAGLSSSSLTQVDRVAGLYVTGDKGILVASAGNDFSVLAGVLSSTGSIQATAGNNVNLGTADTAYASDLTANERNYMRESGMREVGSQIVSGGNIILAAGNDTHVRAATVNATGDLTLSAGGDVKIVEGRTTRQSDDARYATSSGFLSKSTTESRNQSQSDIAIGSSLGGKTVTLGSGGDTLIRGSNVVGDNGTTVVAGRDLSIQAATNTSQSSSFNETKKSGLFSSGGLSITYGKQQLSTDQNKQSTNASASTVGSVGGDIVLLAGQTYSQIGSDVLAPSGDISIAAKKVDIVAATNTYTNSTEQRFKQSGLTLAITSPIISAIQTVQQMAVAASQTSDGRMKALAGATAGLAAQGGYDAIQAGQGATINGKENQIATGKDAQGNPTSRDATAADQVGGVNLSISIGASSSESKTIQTGINALGSTIAAGGNVTIVASGAGKNSDVTVQGSDIGAGNNVIISAEDEIKLLAARNADEQHSTNKSNSGSIGISIGTSGFGVTASASSGRGNADGKDVSWSNTHINAGNQLALVSGGDTNLIGAVANGKQVVANVGGDLNIESLQDTSKYDSKQKDIAASITIGAGASTGSLSYSKSSVNSDYANVSEQSGIKAGDEGFQVKVGGNTDLKGAVIASTDNAVQDDKNALVTASLTTSDITNHAEASAKSSGINLSSDMLAQGKYGIAKGIIGTSLNNGKESGSSEGVTHSAIESGRVVLTNEAAQLNLTGKSTDETVATLNRNTSNAQHAAQKLDLGAMMETVEAERAIKQEAFRQATIVTDAVYKSATGPKKIMLQKCTGQGTDCSAVEVDMSTHKITIGPDGKVYVFNHGISNTEQDALANAAKQSDAHALEQGVYVVINPHTGSALAEVLYAGWDKVAGTTFGISNASEANIDLRDQVKAAGGMIMEVDHSRGNITSFNATQTQIERGQTNVPVSFVQMNGSPINALVAQQAFDVATGAVAKVFQSTHQNDFISTFLGSNPTTGGLTSIFGAAHGSYGPNVSTELAERVWGVGQKSISIPSISRD</sequence>
<dbReference type="SUPFAM" id="SSF51126">
    <property type="entry name" value="Pectin lyase-like"/>
    <property type="match status" value="1"/>
</dbReference>
<feature type="region of interest" description="Disordered" evidence="1">
    <location>
        <begin position="830"/>
        <end position="851"/>
    </location>
</feature>
<name>A0A4R6G8K7_9BURK</name>
<comment type="caution">
    <text evidence="3">The sequence shown here is derived from an EMBL/GenBank/DDBJ whole genome shotgun (WGS) entry which is preliminary data.</text>
</comment>
<dbReference type="EMBL" id="SNWF01000005">
    <property type="protein sequence ID" value="TDN90164.1"/>
    <property type="molecule type" value="Genomic_DNA"/>
</dbReference>
<feature type="region of interest" description="Disordered" evidence="1">
    <location>
        <begin position="1217"/>
        <end position="1248"/>
    </location>
</feature>
<dbReference type="Gene3D" id="2.160.20.10">
    <property type="entry name" value="Single-stranded right-handed beta-helix, Pectin lyase-like"/>
    <property type="match status" value="1"/>
</dbReference>
<proteinExistence type="predicted"/>
<evidence type="ECO:0000256" key="1">
    <source>
        <dbReference type="SAM" id="MobiDB-lite"/>
    </source>
</evidence>
<dbReference type="RefSeq" id="WP_112992224.1">
    <property type="nucleotide sequence ID" value="NZ_PTLZ01000002.1"/>
</dbReference>
<gene>
    <name evidence="3" type="ORF">EV677_2240</name>
</gene>
<dbReference type="Pfam" id="PF13018">
    <property type="entry name" value="ESPR"/>
    <property type="match status" value="1"/>
</dbReference>
<dbReference type="Proteomes" id="UP000294737">
    <property type="component" value="Unassembled WGS sequence"/>
</dbReference>
<dbReference type="InterPro" id="IPR011050">
    <property type="entry name" value="Pectin_lyase_fold/virulence"/>
</dbReference>
<dbReference type="Pfam" id="PF05860">
    <property type="entry name" value="TPS"/>
    <property type="match status" value="1"/>
</dbReference>
<feature type="compositionally biased region" description="Polar residues" evidence="1">
    <location>
        <begin position="831"/>
        <end position="851"/>
    </location>
</feature>
<evidence type="ECO:0000259" key="2">
    <source>
        <dbReference type="SMART" id="SM00912"/>
    </source>
</evidence>
<evidence type="ECO:0000313" key="4">
    <source>
        <dbReference type="Proteomes" id="UP000294737"/>
    </source>
</evidence>
<protein>
    <submittedName>
        <fullName evidence="3">Filamentous hemagglutinin</fullName>
    </submittedName>
</protein>
<dbReference type="OrthoDB" id="5666689at2"/>
<evidence type="ECO:0000313" key="3">
    <source>
        <dbReference type="EMBL" id="TDN90164.1"/>
    </source>
</evidence>
<accession>A0A4R6G8K7</accession>
<dbReference type="InterPro" id="IPR012334">
    <property type="entry name" value="Pectin_lyas_fold"/>
</dbReference>
<feature type="domain" description="Filamentous haemagglutinin FhaB/tRNA nuclease CdiA-like TPS" evidence="2">
    <location>
        <begin position="94"/>
        <end position="214"/>
    </location>
</feature>
<dbReference type="InterPro" id="IPR024973">
    <property type="entry name" value="ESPR"/>
</dbReference>
<reference evidence="3 4" key="1">
    <citation type="submission" date="2019-03" db="EMBL/GenBank/DDBJ databases">
        <title>Genomic Encyclopedia of Type Strains, Phase IV (KMG-IV): sequencing the most valuable type-strain genomes for metagenomic binning, comparative biology and taxonomic classification.</title>
        <authorList>
            <person name="Goeker M."/>
        </authorList>
    </citation>
    <scope>NUCLEOTIDE SEQUENCE [LARGE SCALE GENOMIC DNA]</scope>
    <source>
        <strain evidence="3 4">DSM 18555</strain>
    </source>
</reference>
<dbReference type="InterPro" id="IPR008638">
    <property type="entry name" value="FhaB/CdiA-like_TPS"/>
</dbReference>
<dbReference type="InterPro" id="IPR025157">
    <property type="entry name" value="Hemagglutinin_rpt"/>
</dbReference>
<feature type="compositionally biased region" description="Polar residues" evidence="1">
    <location>
        <begin position="1226"/>
        <end position="1246"/>
    </location>
</feature>
<keyword evidence="4" id="KW-1185">Reference proteome</keyword>
<dbReference type="GO" id="GO:0003824">
    <property type="term" value="F:catalytic activity"/>
    <property type="evidence" value="ECO:0007669"/>
    <property type="project" value="UniProtKB-ARBA"/>
</dbReference>
<dbReference type="Pfam" id="PF13332">
    <property type="entry name" value="Fil_haemagg_2"/>
    <property type="match status" value="2"/>
</dbReference>